<reference evidence="1 2" key="1">
    <citation type="journal article" date="2010" name="J. Bacteriol.">
        <title>Biochemical characterization of a novel indole prenyltransferase from Streptomyces sp. SN-593.</title>
        <authorList>
            <person name="Takahashi S."/>
            <person name="Takagi H."/>
            <person name="Toyoda A."/>
            <person name="Uramoto M."/>
            <person name="Nogawa T."/>
            <person name="Ueki M."/>
            <person name="Sakaki Y."/>
            <person name="Osada H."/>
        </authorList>
    </citation>
    <scope>NUCLEOTIDE SEQUENCE [LARGE SCALE GENOMIC DNA]</scope>
    <source>
        <strain evidence="1 2">SN-593</strain>
    </source>
</reference>
<dbReference type="AlphaFoldDB" id="A0A7U3UT85"/>
<accession>A0A7U3UT85</accession>
<evidence type="ECO:0000313" key="1">
    <source>
        <dbReference type="EMBL" id="BBA98320.1"/>
    </source>
</evidence>
<protein>
    <submittedName>
        <fullName evidence="1">Uncharacterized protein</fullName>
    </submittedName>
</protein>
<dbReference type="KEGG" id="arev:RVR_4459"/>
<dbReference type="Proteomes" id="UP000595703">
    <property type="component" value="Chromosome"/>
</dbReference>
<reference evidence="1 2" key="2">
    <citation type="journal article" date="2011" name="J. Antibiot.">
        <title>Furaquinocins I and J: novel polyketide isoprenoid hybrid compounds from Streptomyces reveromyceticus SN-593.</title>
        <authorList>
            <person name="Panthee S."/>
            <person name="Takahashi S."/>
            <person name="Takagi H."/>
            <person name="Nogawa T."/>
            <person name="Oowada E."/>
            <person name="Uramoto M."/>
            <person name="Osada H."/>
        </authorList>
    </citation>
    <scope>NUCLEOTIDE SEQUENCE [LARGE SCALE GENOMIC DNA]</scope>
    <source>
        <strain evidence="1 2">SN-593</strain>
    </source>
</reference>
<keyword evidence="2" id="KW-1185">Reference proteome</keyword>
<reference evidence="1 2" key="4">
    <citation type="journal article" date="2020" name="Sci. Rep.">
        <title>beta-carboline chemical signals induce reveromycin production through a LuxR family regulator in Streptomyces sp. SN-593.</title>
        <authorList>
            <person name="Panthee S."/>
            <person name="Kito N."/>
            <person name="Hayashi T."/>
            <person name="Shimizu T."/>
            <person name="Ishikawa J."/>
            <person name="Hamamoto H."/>
            <person name="Osada H."/>
            <person name="Takahashi S."/>
        </authorList>
    </citation>
    <scope>NUCLEOTIDE SEQUENCE [LARGE SCALE GENOMIC DNA]</scope>
    <source>
        <strain evidence="1 2">SN-593</strain>
    </source>
</reference>
<reference evidence="1 2" key="3">
    <citation type="journal article" date="2011" name="Nat. Chem. Biol.">
        <title>Reveromycin A biosynthesis uses RevG and RevJ for stereospecific spiroacetal formation.</title>
        <authorList>
            <person name="Takahashi S."/>
            <person name="Toyoda A."/>
            <person name="Sekiyama Y."/>
            <person name="Takagi H."/>
            <person name="Nogawa T."/>
            <person name="Uramoto M."/>
            <person name="Suzuki R."/>
            <person name="Koshino H."/>
            <person name="Kumano T."/>
            <person name="Panthee S."/>
            <person name="Dairi T."/>
            <person name="Ishikawa J."/>
            <person name="Ikeda H."/>
            <person name="Sakaki Y."/>
            <person name="Osada H."/>
        </authorList>
    </citation>
    <scope>NUCLEOTIDE SEQUENCE [LARGE SCALE GENOMIC DNA]</scope>
    <source>
        <strain evidence="1 2">SN-593</strain>
    </source>
</reference>
<gene>
    <name evidence="1" type="ORF">RVR_4459</name>
</gene>
<evidence type="ECO:0000313" key="2">
    <source>
        <dbReference type="Proteomes" id="UP000595703"/>
    </source>
</evidence>
<proteinExistence type="predicted"/>
<sequence length="213" mass="22683">MKYDTPPPTERAQHMFHETVTHASGESRGHASEAHGLLLLRRALKRGHAIQATPAGGASVTWSLLGNGGRSVVRSITLAPHTPVGTLTDETVEDLAVIDGTETVRYGLRGGRRVITAGLFEIPALTTARYRARSLVTADHTDRVRLTLTARLGLLAREHQADTDTALCACGRLSALPASPEEARSLIRRHRETVAAEFVGSLPAAFTAAVAAS</sequence>
<dbReference type="EMBL" id="AP018365">
    <property type="protein sequence ID" value="BBA98320.1"/>
    <property type="molecule type" value="Genomic_DNA"/>
</dbReference>
<name>A0A7U3UT85_9ACTN</name>
<organism evidence="1 2">
    <name type="scientific">Actinacidiphila reveromycinica</name>
    <dbReference type="NCBI Taxonomy" id="659352"/>
    <lineage>
        <taxon>Bacteria</taxon>
        <taxon>Bacillati</taxon>
        <taxon>Actinomycetota</taxon>
        <taxon>Actinomycetes</taxon>
        <taxon>Kitasatosporales</taxon>
        <taxon>Streptomycetaceae</taxon>
        <taxon>Actinacidiphila</taxon>
    </lineage>
</organism>